<dbReference type="AlphaFoldDB" id="A0A2P2K1P8"/>
<name>A0A2P2K1P8_RHIMU</name>
<dbReference type="EMBL" id="GGEC01019162">
    <property type="protein sequence ID" value="MBW99645.1"/>
    <property type="molecule type" value="Transcribed_RNA"/>
</dbReference>
<reference evidence="1" key="1">
    <citation type="submission" date="2018-02" db="EMBL/GenBank/DDBJ databases">
        <title>Rhizophora mucronata_Transcriptome.</title>
        <authorList>
            <person name="Meera S.P."/>
            <person name="Sreeshan A."/>
            <person name="Augustine A."/>
        </authorList>
    </citation>
    <scope>NUCLEOTIDE SEQUENCE</scope>
    <source>
        <tissue evidence="1">Leaf</tissue>
    </source>
</reference>
<sequence>MKCLKNYSINMGKWSIEEMTKSLPVQRLMMMLKACHVSIILNF</sequence>
<evidence type="ECO:0000313" key="1">
    <source>
        <dbReference type="EMBL" id="MBW99645.1"/>
    </source>
</evidence>
<accession>A0A2P2K1P8</accession>
<organism evidence="1">
    <name type="scientific">Rhizophora mucronata</name>
    <name type="common">Asiatic mangrove</name>
    <dbReference type="NCBI Taxonomy" id="61149"/>
    <lineage>
        <taxon>Eukaryota</taxon>
        <taxon>Viridiplantae</taxon>
        <taxon>Streptophyta</taxon>
        <taxon>Embryophyta</taxon>
        <taxon>Tracheophyta</taxon>
        <taxon>Spermatophyta</taxon>
        <taxon>Magnoliopsida</taxon>
        <taxon>eudicotyledons</taxon>
        <taxon>Gunneridae</taxon>
        <taxon>Pentapetalae</taxon>
        <taxon>rosids</taxon>
        <taxon>fabids</taxon>
        <taxon>Malpighiales</taxon>
        <taxon>Rhizophoraceae</taxon>
        <taxon>Rhizophora</taxon>
    </lineage>
</organism>
<proteinExistence type="predicted"/>
<protein>
    <submittedName>
        <fullName evidence="1">Uncharacterized protein MANES_14G016400</fullName>
    </submittedName>
</protein>